<dbReference type="InterPro" id="IPR001505">
    <property type="entry name" value="Copper_CuA"/>
</dbReference>
<evidence type="ECO:0000256" key="3">
    <source>
        <dbReference type="ARBA" id="ARBA00012949"/>
    </source>
</evidence>
<evidence type="ECO:0000256" key="7">
    <source>
        <dbReference type="ARBA" id="ARBA00022967"/>
    </source>
</evidence>
<evidence type="ECO:0000256" key="6">
    <source>
        <dbReference type="ARBA" id="ARBA00022723"/>
    </source>
</evidence>
<keyword evidence="8" id="KW-0249">Electron transport</keyword>
<comment type="subcellular location">
    <subcellularLocation>
        <location evidence="1">Membrane</location>
        <topology evidence="1">Multi-pass membrane protein</topology>
    </subcellularLocation>
</comment>
<feature type="transmembrane region" description="Helical" evidence="12">
    <location>
        <begin position="80"/>
        <end position="101"/>
    </location>
</feature>
<protein>
    <recommendedName>
        <fullName evidence="3">cytochrome-c oxidase</fullName>
        <ecNumber evidence="3">7.1.1.9</ecNumber>
    </recommendedName>
</protein>
<dbReference type="Pfam" id="PF00116">
    <property type="entry name" value="COX2"/>
    <property type="match status" value="1"/>
</dbReference>
<feature type="transmembrane region" description="Helical" evidence="12">
    <location>
        <begin position="36"/>
        <end position="59"/>
    </location>
</feature>
<keyword evidence="6" id="KW-0479">Metal-binding</keyword>
<dbReference type="PROSITE" id="PS50857">
    <property type="entry name" value="COX2_CUA"/>
    <property type="match status" value="1"/>
</dbReference>
<evidence type="ECO:0000256" key="5">
    <source>
        <dbReference type="ARBA" id="ARBA00022692"/>
    </source>
</evidence>
<keyword evidence="4" id="KW-0813">Transport</keyword>
<evidence type="ECO:0000256" key="8">
    <source>
        <dbReference type="ARBA" id="ARBA00022982"/>
    </source>
</evidence>
<organism evidence="14 15">
    <name type="scientific">Rubritalea spongiae</name>
    <dbReference type="NCBI Taxonomy" id="430797"/>
    <lineage>
        <taxon>Bacteria</taxon>
        <taxon>Pseudomonadati</taxon>
        <taxon>Verrucomicrobiota</taxon>
        <taxon>Verrucomicrobiia</taxon>
        <taxon>Verrucomicrobiales</taxon>
        <taxon>Rubritaleaceae</taxon>
        <taxon>Rubritalea</taxon>
    </lineage>
</organism>
<keyword evidence="11 12" id="KW-0472">Membrane</keyword>
<name>A0ABW5DYJ2_9BACT</name>
<dbReference type="InterPro" id="IPR002429">
    <property type="entry name" value="CcO_II-like_C"/>
</dbReference>
<dbReference type="InterPro" id="IPR036257">
    <property type="entry name" value="Cyt_c_oxidase_su2_TM_sf"/>
</dbReference>
<gene>
    <name evidence="14" type="ORF">ACFSQZ_02300</name>
</gene>
<evidence type="ECO:0000256" key="11">
    <source>
        <dbReference type="ARBA" id="ARBA00023136"/>
    </source>
</evidence>
<evidence type="ECO:0000259" key="13">
    <source>
        <dbReference type="PROSITE" id="PS50857"/>
    </source>
</evidence>
<keyword evidence="5 12" id="KW-0812">Transmembrane</keyword>
<dbReference type="PRINTS" id="PR01166">
    <property type="entry name" value="CYCOXIDASEII"/>
</dbReference>
<sequence>MFSNHTLASLFSPSDWLGLPENYSAHGDQVGHMMDVITWFMLALFVGWTIFFFVCLFKFHQKKNKKAQYHGVKNHVSTHLEVGVIIIEAVLLLGFALPLWADRTDSYDKVVEENPVRVRAIGYQFGWKYHYAGNDGKFGFIDRDLVSTQGDACIDPNDPNGFDDFIASTLKLPVDRPAIVQTTSTDVIHNFSIIPMRIQQDAIPGKDIPMWFTPLKELETSVVCGQLCGEGHADMIGTMVVESQKSFTKWANDMSVSAYEENKAAYDERQAAAAESAPITH</sequence>
<evidence type="ECO:0000256" key="4">
    <source>
        <dbReference type="ARBA" id="ARBA00022448"/>
    </source>
</evidence>
<dbReference type="PROSITE" id="PS00078">
    <property type="entry name" value="COX2"/>
    <property type="match status" value="1"/>
</dbReference>
<evidence type="ECO:0000313" key="14">
    <source>
        <dbReference type="EMBL" id="MFD2275288.1"/>
    </source>
</evidence>
<dbReference type="SUPFAM" id="SSF81464">
    <property type="entry name" value="Cytochrome c oxidase subunit II-like, transmembrane region"/>
    <property type="match status" value="1"/>
</dbReference>
<dbReference type="PANTHER" id="PTHR22888">
    <property type="entry name" value="CYTOCHROME C OXIDASE, SUBUNIT II"/>
    <property type="match status" value="1"/>
</dbReference>
<dbReference type="Gene3D" id="1.10.287.90">
    <property type="match status" value="1"/>
</dbReference>
<keyword evidence="7" id="KW-1278">Translocase</keyword>
<keyword evidence="9 12" id="KW-1133">Transmembrane helix</keyword>
<comment type="similarity">
    <text evidence="2">Belongs to the cytochrome c oxidase subunit 2 family.</text>
</comment>
<feature type="domain" description="Cytochrome oxidase subunit II copper A binding" evidence="13">
    <location>
        <begin position="113"/>
        <end position="253"/>
    </location>
</feature>
<dbReference type="Proteomes" id="UP001597297">
    <property type="component" value="Unassembled WGS sequence"/>
</dbReference>
<dbReference type="InterPro" id="IPR008972">
    <property type="entry name" value="Cupredoxin"/>
</dbReference>
<accession>A0ABW5DYJ2</accession>
<dbReference type="Gene3D" id="2.60.40.420">
    <property type="entry name" value="Cupredoxins - blue copper proteins"/>
    <property type="match status" value="1"/>
</dbReference>
<evidence type="ECO:0000256" key="10">
    <source>
        <dbReference type="ARBA" id="ARBA00023008"/>
    </source>
</evidence>
<evidence type="ECO:0000313" key="15">
    <source>
        <dbReference type="Proteomes" id="UP001597297"/>
    </source>
</evidence>
<dbReference type="RefSeq" id="WP_377095047.1">
    <property type="nucleotide sequence ID" value="NZ_JBHSJM010000001.1"/>
</dbReference>
<proteinExistence type="inferred from homology"/>
<evidence type="ECO:0000256" key="9">
    <source>
        <dbReference type="ARBA" id="ARBA00022989"/>
    </source>
</evidence>
<keyword evidence="10" id="KW-0186">Copper</keyword>
<keyword evidence="15" id="KW-1185">Reference proteome</keyword>
<dbReference type="EMBL" id="JBHUJC010000003">
    <property type="protein sequence ID" value="MFD2275288.1"/>
    <property type="molecule type" value="Genomic_DNA"/>
</dbReference>
<comment type="caution">
    <text evidence="14">The sequence shown here is derived from an EMBL/GenBank/DDBJ whole genome shotgun (WGS) entry which is preliminary data.</text>
</comment>
<reference evidence="15" key="1">
    <citation type="journal article" date="2019" name="Int. J. Syst. Evol. Microbiol.">
        <title>The Global Catalogue of Microorganisms (GCM) 10K type strain sequencing project: providing services to taxonomists for standard genome sequencing and annotation.</title>
        <authorList>
            <consortium name="The Broad Institute Genomics Platform"/>
            <consortium name="The Broad Institute Genome Sequencing Center for Infectious Disease"/>
            <person name="Wu L."/>
            <person name="Ma J."/>
        </authorList>
    </citation>
    <scope>NUCLEOTIDE SEQUENCE [LARGE SCALE GENOMIC DNA]</scope>
    <source>
        <strain evidence="15">JCM 16545</strain>
    </source>
</reference>
<dbReference type="SUPFAM" id="SSF49503">
    <property type="entry name" value="Cupredoxins"/>
    <property type="match status" value="1"/>
</dbReference>
<evidence type="ECO:0000256" key="2">
    <source>
        <dbReference type="ARBA" id="ARBA00007866"/>
    </source>
</evidence>
<dbReference type="InterPro" id="IPR045187">
    <property type="entry name" value="CcO_II"/>
</dbReference>
<dbReference type="EC" id="7.1.1.9" evidence="3"/>
<evidence type="ECO:0000256" key="12">
    <source>
        <dbReference type="SAM" id="Phobius"/>
    </source>
</evidence>
<evidence type="ECO:0000256" key="1">
    <source>
        <dbReference type="ARBA" id="ARBA00004141"/>
    </source>
</evidence>
<dbReference type="PANTHER" id="PTHR22888:SF9">
    <property type="entry name" value="CYTOCHROME C OXIDASE SUBUNIT 2"/>
    <property type="match status" value="1"/>
</dbReference>